<keyword evidence="4" id="KW-1185">Reference proteome</keyword>
<dbReference type="InterPro" id="IPR027860">
    <property type="entry name" value="DUF4429"/>
</dbReference>
<gene>
    <name evidence="3" type="ORF">BZB76_6124</name>
</gene>
<dbReference type="Pfam" id="PF09851">
    <property type="entry name" value="SHOCT"/>
    <property type="match status" value="1"/>
</dbReference>
<dbReference type="EMBL" id="RBWU01000007">
    <property type="protein sequence ID" value="RKS68985.1"/>
    <property type="molecule type" value="Genomic_DNA"/>
</dbReference>
<feature type="domain" description="DUF4429" evidence="2">
    <location>
        <begin position="28"/>
        <end position="124"/>
    </location>
</feature>
<sequence length="316" mass="36119">MARSHRVDYDADMEEVGLHDGAIIWSDDEVRIRYKKIRKRGVEIWNRLRQALGELRIPVHSLHDVELEPHTKEFRARLTLTPREGACPFHTVAGGTIEHPDFNPFHFFLNANEELIVEYYVEELRAGIVRTGLADVPAERPLIQVPHTPKRLIGGDGRVTLNRDTVTFEFNNQAEPEKIERRRVWTVPISSIESVSWEPQYSAIDRVPFFQIHLIGAPEGARIHPFYDINALLLYTGPGEADGLIFAAALHERLANNRSQPAPEPLKTWLGLYHPHSFNQADNSLELLKDLASLRAAGIITEEEFQVKKKQILDRL</sequence>
<accession>A0A495QBC5</accession>
<dbReference type="OrthoDB" id="5996503at2"/>
<evidence type="ECO:0000313" key="3">
    <source>
        <dbReference type="EMBL" id="RKS68985.1"/>
    </source>
</evidence>
<organism evidence="3 4">
    <name type="scientific">Actinomadura pelletieri DSM 43383</name>
    <dbReference type="NCBI Taxonomy" id="1120940"/>
    <lineage>
        <taxon>Bacteria</taxon>
        <taxon>Bacillati</taxon>
        <taxon>Actinomycetota</taxon>
        <taxon>Actinomycetes</taxon>
        <taxon>Streptosporangiales</taxon>
        <taxon>Thermomonosporaceae</taxon>
        <taxon>Actinomadura</taxon>
    </lineage>
</organism>
<name>A0A495QBC5_9ACTN</name>
<evidence type="ECO:0000259" key="1">
    <source>
        <dbReference type="Pfam" id="PF09851"/>
    </source>
</evidence>
<evidence type="ECO:0000313" key="4">
    <source>
        <dbReference type="Proteomes" id="UP000274601"/>
    </source>
</evidence>
<protein>
    <submittedName>
        <fullName evidence="3">Uncharacterized protein DUF4429</fullName>
    </submittedName>
</protein>
<reference evidence="3 4" key="1">
    <citation type="submission" date="2018-10" db="EMBL/GenBank/DDBJ databases">
        <title>Genomic Encyclopedia of Archaeal and Bacterial Type Strains, Phase II (KMG-II): from individual species to whole genera.</title>
        <authorList>
            <person name="Goeker M."/>
        </authorList>
    </citation>
    <scope>NUCLEOTIDE SEQUENCE [LARGE SCALE GENOMIC DNA]</scope>
    <source>
        <strain evidence="3 4">DSM 43383</strain>
    </source>
</reference>
<dbReference type="Pfam" id="PF14472">
    <property type="entry name" value="DUF4429"/>
    <property type="match status" value="1"/>
</dbReference>
<dbReference type="AlphaFoldDB" id="A0A495QBC5"/>
<comment type="caution">
    <text evidence="3">The sequence shown here is derived from an EMBL/GenBank/DDBJ whole genome shotgun (WGS) entry which is preliminary data.</text>
</comment>
<dbReference type="InterPro" id="IPR018649">
    <property type="entry name" value="SHOCT"/>
</dbReference>
<dbReference type="Proteomes" id="UP000274601">
    <property type="component" value="Unassembled WGS sequence"/>
</dbReference>
<proteinExistence type="predicted"/>
<feature type="domain" description="SHOCT" evidence="1">
    <location>
        <begin position="288"/>
        <end position="313"/>
    </location>
</feature>
<evidence type="ECO:0000259" key="2">
    <source>
        <dbReference type="Pfam" id="PF14472"/>
    </source>
</evidence>